<feature type="compositionally biased region" description="Basic and acidic residues" evidence="5">
    <location>
        <begin position="224"/>
        <end position="235"/>
    </location>
</feature>
<keyword evidence="3" id="KW-0804">Transcription</keyword>
<feature type="region of interest" description="Disordered" evidence="5">
    <location>
        <begin position="1"/>
        <end position="23"/>
    </location>
</feature>
<evidence type="ECO:0000256" key="5">
    <source>
        <dbReference type="SAM" id="MobiDB-lite"/>
    </source>
</evidence>
<keyword evidence="8" id="KW-1185">Reference proteome</keyword>
<evidence type="ECO:0000259" key="6">
    <source>
        <dbReference type="PROSITE" id="PS50977"/>
    </source>
</evidence>
<feature type="compositionally biased region" description="Basic residues" evidence="5">
    <location>
        <begin position="236"/>
        <end position="247"/>
    </location>
</feature>
<dbReference type="Gene3D" id="1.10.357.10">
    <property type="entry name" value="Tetracycline Repressor, domain 2"/>
    <property type="match status" value="1"/>
</dbReference>
<feature type="DNA-binding region" description="H-T-H motif" evidence="4">
    <location>
        <begin position="46"/>
        <end position="65"/>
    </location>
</feature>
<dbReference type="InterPro" id="IPR036271">
    <property type="entry name" value="Tet_transcr_reg_TetR-rel_C_sf"/>
</dbReference>
<dbReference type="SUPFAM" id="SSF46689">
    <property type="entry name" value="Homeodomain-like"/>
    <property type="match status" value="1"/>
</dbReference>
<organism evidence="7 8">
    <name type="scientific">Ideonella paludis</name>
    <dbReference type="NCBI Taxonomy" id="1233411"/>
    <lineage>
        <taxon>Bacteria</taxon>
        <taxon>Pseudomonadati</taxon>
        <taxon>Pseudomonadota</taxon>
        <taxon>Betaproteobacteria</taxon>
        <taxon>Burkholderiales</taxon>
        <taxon>Sphaerotilaceae</taxon>
        <taxon>Ideonella</taxon>
    </lineage>
</organism>
<keyword evidence="1" id="KW-0805">Transcription regulation</keyword>
<dbReference type="InterPro" id="IPR015292">
    <property type="entry name" value="Tscrpt_reg_YbiH_C"/>
</dbReference>
<dbReference type="RefSeq" id="WP_210810811.1">
    <property type="nucleotide sequence ID" value="NZ_JAGQDG010000007.1"/>
</dbReference>
<name>A0ABS5E1X9_9BURK</name>
<evidence type="ECO:0000313" key="8">
    <source>
        <dbReference type="Proteomes" id="UP000672097"/>
    </source>
</evidence>
<dbReference type="Pfam" id="PF00440">
    <property type="entry name" value="TetR_N"/>
    <property type="match status" value="1"/>
</dbReference>
<evidence type="ECO:0000256" key="1">
    <source>
        <dbReference type="ARBA" id="ARBA00023015"/>
    </source>
</evidence>
<dbReference type="Gene3D" id="1.10.10.60">
    <property type="entry name" value="Homeodomain-like"/>
    <property type="match status" value="1"/>
</dbReference>
<dbReference type="EMBL" id="JAGQDG010000007">
    <property type="protein sequence ID" value="MBQ0937319.1"/>
    <property type="molecule type" value="Genomic_DNA"/>
</dbReference>
<keyword evidence="2 4" id="KW-0238">DNA-binding</keyword>
<dbReference type="InterPro" id="IPR001647">
    <property type="entry name" value="HTH_TetR"/>
</dbReference>
<dbReference type="PANTHER" id="PTHR30055">
    <property type="entry name" value="HTH-TYPE TRANSCRIPTIONAL REGULATOR RUTR"/>
    <property type="match status" value="1"/>
</dbReference>
<evidence type="ECO:0000313" key="7">
    <source>
        <dbReference type="EMBL" id="MBQ0937319.1"/>
    </source>
</evidence>
<dbReference type="PROSITE" id="PS50977">
    <property type="entry name" value="HTH_TETR_2"/>
    <property type="match status" value="1"/>
</dbReference>
<dbReference type="PANTHER" id="PTHR30055:SF234">
    <property type="entry name" value="HTH-TYPE TRANSCRIPTIONAL REGULATOR BETI"/>
    <property type="match status" value="1"/>
</dbReference>
<evidence type="ECO:0000256" key="3">
    <source>
        <dbReference type="ARBA" id="ARBA00023163"/>
    </source>
</evidence>
<protein>
    <submittedName>
        <fullName evidence="7">CerR family C-terminal domain-containing protein</fullName>
    </submittedName>
</protein>
<dbReference type="Pfam" id="PF09209">
    <property type="entry name" value="CecR_C"/>
    <property type="match status" value="1"/>
</dbReference>
<proteinExistence type="predicted"/>
<dbReference type="PRINTS" id="PR00455">
    <property type="entry name" value="HTHTETR"/>
</dbReference>
<reference evidence="7 8" key="1">
    <citation type="submission" date="2021-04" db="EMBL/GenBank/DDBJ databases">
        <title>The genome sequence of type strain Ideonella paludis KCTC 32238.</title>
        <authorList>
            <person name="Liu Y."/>
        </authorList>
    </citation>
    <scope>NUCLEOTIDE SEQUENCE [LARGE SCALE GENOMIC DNA]</scope>
    <source>
        <strain evidence="7 8">KCTC 32238</strain>
    </source>
</reference>
<dbReference type="InterPro" id="IPR009057">
    <property type="entry name" value="Homeodomain-like_sf"/>
</dbReference>
<feature type="domain" description="HTH tetR-type" evidence="6">
    <location>
        <begin position="23"/>
        <end position="83"/>
    </location>
</feature>
<evidence type="ECO:0000256" key="4">
    <source>
        <dbReference type="PROSITE-ProRule" id="PRU00335"/>
    </source>
</evidence>
<sequence length="247" mass="27516">MTDQHRPHTYEEGTRAPGRADGEATRERLLLTALRLFAQRGFSATSTREIAQAAGANVAAIAYHFGDKAGLYRAAFFEPLCEPQAQAEPPWLSHNMPLAEAFAHYFAVFVEPLRQGEASRLCVQLRMREMLEPTGLWAEEIANDIRPLHEALLVLLMRALELPQPDDDLQRLALCISALGVHLHVGRDVADAVAPQLHLGPEANTKWAQCLVWQAQAMVEAERVRRSTQPEDAPLKPRRVRAGARKP</sequence>
<gene>
    <name evidence="7" type="ORF">KAK11_18485</name>
</gene>
<dbReference type="Proteomes" id="UP000672097">
    <property type="component" value="Unassembled WGS sequence"/>
</dbReference>
<dbReference type="SUPFAM" id="SSF48498">
    <property type="entry name" value="Tetracyclin repressor-like, C-terminal domain"/>
    <property type="match status" value="1"/>
</dbReference>
<feature type="region of interest" description="Disordered" evidence="5">
    <location>
        <begin position="224"/>
        <end position="247"/>
    </location>
</feature>
<comment type="caution">
    <text evidence="7">The sequence shown here is derived from an EMBL/GenBank/DDBJ whole genome shotgun (WGS) entry which is preliminary data.</text>
</comment>
<dbReference type="InterPro" id="IPR050109">
    <property type="entry name" value="HTH-type_TetR-like_transc_reg"/>
</dbReference>
<evidence type="ECO:0000256" key="2">
    <source>
        <dbReference type="ARBA" id="ARBA00023125"/>
    </source>
</evidence>
<accession>A0ABS5E1X9</accession>